<keyword evidence="5" id="KW-0325">Glycoprotein</keyword>
<dbReference type="EC" id="3.2.1.52" evidence="7"/>
<organism evidence="14 15">
    <name type="scientific">Patella caerulea</name>
    <name type="common">Rayed Mediterranean limpet</name>
    <dbReference type="NCBI Taxonomy" id="87958"/>
    <lineage>
        <taxon>Eukaryota</taxon>
        <taxon>Metazoa</taxon>
        <taxon>Spiralia</taxon>
        <taxon>Lophotrochozoa</taxon>
        <taxon>Mollusca</taxon>
        <taxon>Gastropoda</taxon>
        <taxon>Patellogastropoda</taxon>
        <taxon>Patelloidea</taxon>
        <taxon>Patellidae</taxon>
        <taxon>Patella</taxon>
    </lineage>
</organism>
<comment type="catalytic activity">
    <reaction evidence="1 7">
        <text>Hydrolysis of terminal non-reducing N-acetyl-D-hexosamine residues in N-acetyl-beta-D-hexosaminides.</text>
        <dbReference type="EC" id="3.2.1.52"/>
    </reaction>
</comment>
<dbReference type="CDD" id="cd06562">
    <property type="entry name" value="GH20_HexA_HexB-like"/>
    <property type="match status" value="1"/>
</dbReference>
<feature type="domain" description="Beta-hexosaminidase eukaryotic type N-terminal" evidence="13">
    <location>
        <begin position="69"/>
        <end position="180"/>
    </location>
</feature>
<feature type="domain" description="Glycoside hydrolase family 20 catalytic" evidence="12">
    <location>
        <begin position="201"/>
        <end position="530"/>
    </location>
</feature>
<gene>
    <name evidence="14" type="ORF">SNE40_001711</name>
</gene>
<feature type="signal peptide" evidence="11">
    <location>
        <begin position="1"/>
        <end position="21"/>
    </location>
</feature>
<accession>A0AAN8QDI9</accession>
<comment type="similarity">
    <text evidence="2 7">Belongs to the glycosyl hydrolase 20 family.</text>
</comment>
<dbReference type="AlphaFoldDB" id="A0AAN8QDI9"/>
<evidence type="ECO:0000259" key="12">
    <source>
        <dbReference type="Pfam" id="PF00728"/>
    </source>
</evidence>
<dbReference type="Gene3D" id="3.20.20.80">
    <property type="entry name" value="Glycosidases"/>
    <property type="match status" value="1"/>
</dbReference>
<dbReference type="PRINTS" id="PR00738">
    <property type="entry name" value="GLHYDRLASE20"/>
</dbReference>
<dbReference type="FunFam" id="3.20.20.80:FF:000063">
    <property type="entry name" value="Beta-hexosaminidase"/>
    <property type="match status" value="1"/>
</dbReference>
<evidence type="ECO:0000313" key="15">
    <source>
        <dbReference type="Proteomes" id="UP001347796"/>
    </source>
</evidence>
<evidence type="ECO:0000259" key="13">
    <source>
        <dbReference type="Pfam" id="PF14845"/>
    </source>
</evidence>
<evidence type="ECO:0000256" key="6">
    <source>
        <dbReference type="ARBA" id="ARBA00023295"/>
    </source>
</evidence>
<evidence type="ECO:0000256" key="3">
    <source>
        <dbReference type="ARBA" id="ARBA00022729"/>
    </source>
</evidence>
<dbReference type="GO" id="GO:0005764">
    <property type="term" value="C:lysosome"/>
    <property type="evidence" value="ECO:0007669"/>
    <property type="project" value="TreeGrafter"/>
</dbReference>
<dbReference type="InterPro" id="IPR029018">
    <property type="entry name" value="Hex-like_dom2"/>
</dbReference>
<evidence type="ECO:0000256" key="7">
    <source>
        <dbReference type="PIRNR" id="PIRNR001093"/>
    </source>
</evidence>
<keyword evidence="6 7" id="KW-0326">Glycosidase</keyword>
<dbReference type="PANTHER" id="PTHR22600">
    <property type="entry name" value="BETA-HEXOSAMINIDASE"/>
    <property type="match status" value="1"/>
</dbReference>
<dbReference type="Gene3D" id="3.30.379.10">
    <property type="entry name" value="Chitobiase/beta-hexosaminidase domain 2-like"/>
    <property type="match status" value="1"/>
</dbReference>
<feature type="transmembrane region" description="Helical" evidence="10">
    <location>
        <begin position="31"/>
        <end position="55"/>
    </location>
</feature>
<dbReference type="GO" id="GO:0004563">
    <property type="term" value="F:beta-N-acetylhexosaminidase activity"/>
    <property type="evidence" value="ECO:0007669"/>
    <property type="project" value="UniProtKB-EC"/>
</dbReference>
<dbReference type="GO" id="GO:0030203">
    <property type="term" value="P:glycosaminoglycan metabolic process"/>
    <property type="evidence" value="ECO:0007669"/>
    <property type="project" value="TreeGrafter"/>
</dbReference>
<dbReference type="SUPFAM" id="SSF55545">
    <property type="entry name" value="beta-N-acetylhexosaminidase-like domain"/>
    <property type="match status" value="1"/>
</dbReference>
<dbReference type="GO" id="GO:0016020">
    <property type="term" value="C:membrane"/>
    <property type="evidence" value="ECO:0007669"/>
    <property type="project" value="TreeGrafter"/>
</dbReference>
<dbReference type="InterPro" id="IPR029019">
    <property type="entry name" value="HEX_eukaryotic_N"/>
</dbReference>
<dbReference type="InterPro" id="IPR017853">
    <property type="entry name" value="GH"/>
</dbReference>
<feature type="disulfide bond" evidence="9">
    <location>
        <begin position="310"/>
        <end position="368"/>
    </location>
</feature>
<feature type="active site" description="Proton donor" evidence="8">
    <location>
        <position position="363"/>
    </location>
</feature>
<keyword evidence="10" id="KW-1133">Transmembrane helix</keyword>
<dbReference type="PIRSF" id="PIRSF001093">
    <property type="entry name" value="B-hxosamndse_ab_euk"/>
    <property type="match status" value="1"/>
</dbReference>
<reference evidence="14 15" key="1">
    <citation type="submission" date="2024-01" db="EMBL/GenBank/DDBJ databases">
        <title>The genome of the rayed Mediterranean limpet Patella caerulea (Linnaeus, 1758).</title>
        <authorList>
            <person name="Anh-Thu Weber A."/>
            <person name="Halstead-Nussloch G."/>
        </authorList>
    </citation>
    <scope>NUCLEOTIDE SEQUENCE [LARGE SCALE GENOMIC DNA]</scope>
    <source>
        <strain evidence="14">AATW-2023a</strain>
        <tissue evidence="14">Whole specimen</tissue>
    </source>
</reference>
<evidence type="ECO:0000313" key="14">
    <source>
        <dbReference type="EMBL" id="KAK6189711.1"/>
    </source>
</evidence>
<sequence length="609" mass="70097">MRRIVLSWILCIVLSIQVVNGWLTANNARSPLLSILVVSTCCVSRLHGYLTYLALRMPLKGTRPPPGSPWPMPKEWNPTSDLVTFDPDNFRFSSNLMNCDIVIQAIERYTPILFGYKGVKKAAGLSPLTELKMTISSNKCDQYPRMAMDESYELSVGDTAELTANQVWGMLRGLETFSQLIFYQDGQIFMNKTRIIDGPRFSYRGLHTDTARHYIPLPILKKNLDAMSYNKFNVFHWHIVDDQSFPFVSKTFPELSKKGAYTNKHVYKPEDVADIIEYARVRGIRVIPEFDTPGHTHSWGKAFPELLTPCYANGVPGTPIWGKYAAYENFDVTKEFVYEFLGKFFAEVKEVFHDEYIHMGMDEAYYRCWQSNPDITAFMQERRIEGNYSKLEQYYAERTLGIISDLGRKYVIWQDPVENGAKVRDDTVVMVWKGGNTAHEDHWNSYMEKIAPRGYNTILASCWYLNYIKYPPDWEALYTCDPQDFNGSQAEKDRVLGGETCMWSEYVDGTNILPRYWPRASSVAERLWSPKIVKNTTDAMYRIDQQRCRMVRRGIPAEPILDGYCGDYDWGFGDVDTPEVDKPPTCTGGFRLEGRITLLVLPLLIVFVL</sequence>
<dbReference type="Proteomes" id="UP001347796">
    <property type="component" value="Unassembled WGS sequence"/>
</dbReference>
<dbReference type="InterPro" id="IPR015883">
    <property type="entry name" value="Glyco_hydro_20_cat"/>
</dbReference>
<keyword evidence="10" id="KW-0812">Transmembrane</keyword>
<evidence type="ECO:0000256" key="8">
    <source>
        <dbReference type="PIRSR" id="PIRSR001093-1"/>
    </source>
</evidence>
<keyword evidence="9" id="KW-1015">Disulfide bond</keyword>
<dbReference type="Pfam" id="PF14845">
    <property type="entry name" value="Glycohydro_20b2"/>
    <property type="match status" value="1"/>
</dbReference>
<dbReference type="GO" id="GO:0006689">
    <property type="term" value="P:ganglioside catabolic process"/>
    <property type="evidence" value="ECO:0007669"/>
    <property type="project" value="TreeGrafter"/>
</dbReference>
<dbReference type="InterPro" id="IPR025705">
    <property type="entry name" value="Beta_hexosaminidase_sua/sub"/>
</dbReference>
<dbReference type="SUPFAM" id="SSF51445">
    <property type="entry name" value="(Trans)glycosidases"/>
    <property type="match status" value="1"/>
</dbReference>
<evidence type="ECO:0000256" key="11">
    <source>
        <dbReference type="SAM" id="SignalP"/>
    </source>
</evidence>
<comment type="caution">
    <text evidence="14">The sequence shown here is derived from an EMBL/GenBank/DDBJ whole genome shotgun (WGS) entry which is preliminary data.</text>
</comment>
<dbReference type="EMBL" id="JAZGQO010000002">
    <property type="protein sequence ID" value="KAK6189711.1"/>
    <property type="molecule type" value="Genomic_DNA"/>
</dbReference>
<proteinExistence type="inferred from homology"/>
<evidence type="ECO:0000256" key="2">
    <source>
        <dbReference type="ARBA" id="ARBA00006285"/>
    </source>
</evidence>
<dbReference type="GO" id="GO:0005975">
    <property type="term" value="P:carbohydrate metabolic process"/>
    <property type="evidence" value="ECO:0007669"/>
    <property type="project" value="InterPro"/>
</dbReference>
<protein>
    <recommendedName>
        <fullName evidence="7">Beta-hexosaminidase</fullName>
        <ecNumber evidence="7">3.2.1.52</ecNumber>
    </recommendedName>
</protein>
<feature type="chain" id="PRO_5042845486" description="Beta-hexosaminidase" evidence="11">
    <location>
        <begin position="22"/>
        <end position="609"/>
    </location>
</feature>
<dbReference type="PANTHER" id="PTHR22600:SF21">
    <property type="entry name" value="BETA-HEXOSAMINIDASE A"/>
    <property type="match status" value="1"/>
</dbReference>
<dbReference type="Pfam" id="PF00728">
    <property type="entry name" value="Glyco_hydro_20"/>
    <property type="match status" value="1"/>
</dbReference>
<keyword evidence="4 7" id="KW-0378">Hydrolase</keyword>
<evidence type="ECO:0000256" key="4">
    <source>
        <dbReference type="ARBA" id="ARBA00022801"/>
    </source>
</evidence>
<evidence type="ECO:0000256" key="10">
    <source>
        <dbReference type="SAM" id="Phobius"/>
    </source>
</evidence>
<keyword evidence="3 11" id="KW-0732">Signal</keyword>
<keyword evidence="10" id="KW-0472">Membrane</keyword>
<name>A0AAN8QDI9_PATCE</name>
<keyword evidence="15" id="KW-1185">Reference proteome</keyword>
<evidence type="ECO:0000256" key="9">
    <source>
        <dbReference type="PIRSR" id="PIRSR001093-2"/>
    </source>
</evidence>
<evidence type="ECO:0000256" key="5">
    <source>
        <dbReference type="ARBA" id="ARBA00023180"/>
    </source>
</evidence>
<evidence type="ECO:0000256" key="1">
    <source>
        <dbReference type="ARBA" id="ARBA00001231"/>
    </source>
</evidence>
<feature type="disulfide bond" evidence="9">
    <location>
        <begin position="548"/>
        <end position="565"/>
    </location>
</feature>
<feature type="disulfide bond" evidence="9">
    <location>
        <begin position="99"/>
        <end position="140"/>
    </location>
</feature>